<evidence type="ECO:0000313" key="1">
    <source>
        <dbReference type="EMBL" id="SDS64521.1"/>
    </source>
</evidence>
<dbReference type="Proteomes" id="UP000199700">
    <property type="component" value="Chromosome"/>
</dbReference>
<dbReference type="RefSeq" id="WP_092105983.1">
    <property type="nucleotide sequence ID" value="NZ_LT629739.1"/>
</dbReference>
<gene>
    <name evidence="1" type="ORF">SAMN04489751_2495</name>
</gene>
<dbReference type="InterPro" id="IPR010982">
    <property type="entry name" value="Lambda_DNA-bd_dom_sf"/>
</dbReference>
<sequence length="104" mass="11787">MSNEQIFDGPLARAARALVRVSAKDVASMANVKKSELKNFEKGLEDLTEQQEHRVHEALEEFGAWFVRDESHGGYGVRLKFNRAKVRAIERWEDEGGRAADDDV</sequence>
<dbReference type="OrthoDB" id="4419620at2"/>
<dbReference type="GO" id="GO:0003677">
    <property type="term" value="F:DNA binding"/>
    <property type="evidence" value="ECO:0007669"/>
    <property type="project" value="InterPro"/>
</dbReference>
<name>A0A1H1TWQ2_BRESA</name>
<protein>
    <recommendedName>
        <fullName evidence="3">Helix-turn-helix domain-containing protein</fullName>
    </recommendedName>
</protein>
<dbReference type="EMBL" id="LT629739">
    <property type="protein sequence ID" value="SDS64521.1"/>
    <property type="molecule type" value="Genomic_DNA"/>
</dbReference>
<dbReference type="AlphaFoldDB" id="A0A1H1TWQ2"/>
<dbReference type="STRING" id="629680.SAMN04489751_2495"/>
<accession>A0A1H1TWQ2</accession>
<keyword evidence="2" id="KW-1185">Reference proteome</keyword>
<evidence type="ECO:0008006" key="3">
    <source>
        <dbReference type="Google" id="ProtNLM"/>
    </source>
</evidence>
<evidence type="ECO:0000313" key="2">
    <source>
        <dbReference type="Proteomes" id="UP000199700"/>
    </source>
</evidence>
<reference evidence="1" key="1">
    <citation type="submission" date="2016-10" db="EMBL/GenBank/DDBJ databases">
        <authorList>
            <person name="Varghese N."/>
            <person name="Submissions S."/>
        </authorList>
    </citation>
    <scope>NUCLEOTIDE SEQUENCE [LARGE SCALE GENOMIC DNA]</scope>
    <source>
        <strain evidence="1">DSM 22082</strain>
    </source>
</reference>
<dbReference type="Gene3D" id="1.10.260.40">
    <property type="entry name" value="lambda repressor-like DNA-binding domains"/>
    <property type="match status" value="1"/>
</dbReference>
<organism evidence="1 2">
    <name type="scientific">Brevibacterium sandarakinum</name>
    <dbReference type="NCBI Taxonomy" id="629680"/>
    <lineage>
        <taxon>Bacteria</taxon>
        <taxon>Bacillati</taxon>
        <taxon>Actinomycetota</taxon>
        <taxon>Actinomycetes</taxon>
        <taxon>Micrococcales</taxon>
        <taxon>Brevibacteriaceae</taxon>
        <taxon>Brevibacterium</taxon>
    </lineage>
</organism>
<proteinExistence type="predicted"/>